<dbReference type="GO" id="GO:0006777">
    <property type="term" value="P:Mo-molybdopterin cofactor biosynthetic process"/>
    <property type="evidence" value="ECO:0007669"/>
    <property type="project" value="InterPro"/>
</dbReference>
<evidence type="ECO:0000256" key="1">
    <source>
        <dbReference type="SAM" id="MobiDB-lite"/>
    </source>
</evidence>
<dbReference type="Gene3D" id="3.90.1170.40">
    <property type="entry name" value="Molybdopterin biosynthesis MoaE subunit"/>
    <property type="match status" value="1"/>
</dbReference>
<reference evidence="2 3" key="1">
    <citation type="submission" date="2019-10" db="EMBL/GenBank/DDBJ databases">
        <authorList>
            <person name="Palmer J.M."/>
        </authorList>
    </citation>
    <scope>NUCLEOTIDE SEQUENCE [LARGE SCALE GENOMIC DNA]</scope>
    <source>
        <strain evidence="2 3">TWF730</strain>
    </source>
</reference>
<organism evidence="2 3">
    <name type="scientific">Orbilia blumenaviensis</name>
    <dbReference type="NCBI Taxonomy" id="1796055"/>
    <lineage>
        <taxon>Eukaryota</taxon>
        <taxon>Fungi</taxon>
        <taxon>Dikarya</taxon>
        <taxon>Ascomycota</taxon>
        <taxon>Pezizomycotina</taxon>
        <taxon>Orbiliomycetes</taxon>
        <taxon>Orbiliales</taxon>
        <taxon>Orbiliaceae</taxon>
        <taxon>Orbilia</taxon>
    </lineage>
</organism>
<comment type="caution">
    <text evidence="2">The sequence shown here is derived from an EMBL/GenBank/DDBJ whole genome shotgun (WGS) entry which is preliminary data.</text>
</comment>
<dbReference type="SUPFAM" id="SSF54690">
    <property type="entry name" value="Molybdopterin synthase subunit MoaE"/>
    <property type="match status" value="1"/>
</dbReference>
<dbReference type="AlphaFoldDB" id="A0AAV9UAH9"/>
<feature type="compositionally biased region" description="Acidic residues" evidence="1">
    <location>
        <begin position="172"/>
        <end position="184"/>
    </location>
</feature>
<dbReference type="CDD" id="cd00756">
    <property type="entry name" value="MoaE"/>
    <property type="match status" value="1"/>
</dbReference>
<dbReference type="PANTHER" id="PTHR23404">
    <property type="entry name" value="MOLYBDOPTERIN SYNTHASE RELATED"/>
    <property type="match status" value="1"/>
</dbReference>
<dbReference type="Proteomes" id="UP001373714">
    <property type="component" value="Unassembled WGS sequence"/>
</dbReference>
<keyword evidence="3" id="KW-1185">Reference proteome</keyword>
<sequence length="199" mass="22217">MASVTEYPPEPTRAFTGIKSIEDTATNTFVGLTYDKLDINASIDRVRSPKAGAIVVFVGTTRDNFEGKPITTLEYTTYPPLSLLTLSTIAKSLKTDNSHYLHSLSIIHRLGIVPISEDSIVITLSTSHRAEGWKIAEQCLEMVKDKVEIWKREWFVEGGVWRANRDGRQGVLEEEEEDDDDGEGEGGGVPVEYLEQEDR</sequence>
<name>A0AAV9UAH9_9PEZI</name>
<dbReference type="EMBL" id="JAVHNS010000012">
    <property type="protein sequence ID" value="KAK6338289.1"/>
    <property type="molecule type" value="Genomic_DNA"/>
</dbReference>
<feature type="region of interest" description="Disordered" evidence="1">
    <location>
        <begin position="166"/>
        <end position="199"/>
    </location>
</feature>
<dbReference type="Pfam" id="PF02391">
    <property type="entry name" value="MoaE"/>
    <property type="match status" value="1"/>
</dbReference>
<evidence type="ECO:0000313" key="3">
    <source>
        <dbReference type="Proteomes" id="UP001373714"/>
    </source>
</evidence>
<protein>
    <submittedName>
        <fullName evidence="2">Molybdopterin synthase catalytic subunit</fullName>
    </submittedName>
</protein>
<dbReference type="InterPro" id="IPR036563">
    <property type="entry name" value="MoaE_sf"/>
</dbReference>
<proteinExistence type="predicted"/>
<dbReference type="InterPro" id="IPR003448">
    <property type="entry name" value="Mopterin_biosynth_MoaE"/>
</dbReference>
<accession>A0AAV9UAH9</accession>
<gene>
    <name evidence="2" type="primary">MOCS2</name>
    <name evidence="2" type="ORF">TWF730_002353</name>
</gene>
<evidence type="ECO:0000313" key="2">
    <source>
        <dbReference type="EMBL" id="KAK6338289.1"/>
    </source>
</evidence>